<keyword evidence="6" id="KW-1035">Host cytoplasm</keyword>
<evidence type="ECO:0000313" key="8">
    <source>
        <dbReference type="EMBL" id="TWS05977.1"/>
    </source>
</evidence>
<dbReference type="PROSITE" id="PS52053">
    <property type="entry name" value="NEL"/>
    <property type="match status" value="1"/>
</dbReference>
<reference evidence="8 9" key="1">
    <citation type="submission" date="2019-06" db="EMBL/GenBank/DDBJ databases">
        <title>Pseudomonas bimorpha sp. nov. isolated from bovine raw milk and skim milk concentrate.</title>
        <authorList>
            <person name="Hofmann K."/>
            <person name="Huptas C."/>
            <person name="Doll E."/>
            <person name="Scherer S."/>
            <person name="Wenning M."/>
        </authorList>
    </citation>
    <scope>NUCLEOTIDE SEQUENCE [LARGE SCALE GENOMIC DNA]</scope>
    <source>
        <strain evidence="8 9">DSM 17835</strain>
    </source>
</reference>
<dbReference type="GO" id="GO:0016567">
    <property type="term" value="P:protein ubiquitination"/>
    <property type="evidence" value="ECO:0007669"/>
    <property type="project" value="InterPro"/>
</dbReference>
<comment type="catalytic activity">
    <reaction evidence="1">
        <text>S-ubiquitinyl-[E2 ubiquitin-conjugating enzyme]-L-cysteine + [acceptor protein]-L-lysine = [E2 ubiquitin-conjugating enzyme]-L-cysteine + N(6)-ubiquitinyl-[acceptor protein]-L-lysine.</text>
        <dbReference type="EC" id="2.3.2.27"/>
    </reaction>
</comment>
<dbReference type="GO" id="GO:0005576">
    <property type="term" value="C:extracellular region"/>
    <property type="evidence" value="ECO:0007669"/>
    <property type="project" value="UniProtKB-UniRule"/>
</dbReference>
<dbReference type="EC" id="2.3.2.27" evidence="2"/>
<comment type="similarity">
    <text evidence="6">Belongs to the LRR-containing bacterial E3 ligase family.</text>
</comment>
<keyword evidence="6" id="KW-0808">Transferase</keyword>
<dbReference type="Pfam" id="PF14496">
    <property type="entry name" value="NEL"/>
    <property type="match status" value="1"/>
</dbReference>
<evidence type="ECO:0000256" key="4">
    <source>
        <dbReference type="ARBA" id="ARBA00022737"/>
    </source>
</evidence>
<dbReference type="InterPro" id="IPR003591">
    <property type="entry name" value="Leu-rich_rpt_typical-subtyp"/>
</dbReference>
<feature type="domain" description="NEL" evidence="7">
    <location>
        <begin position="1386"/>
        <end position="1683"/>
    </location>
</feature>
<dbReference type="Proteomes" id="UP000317951">
    <property type="component" value="Unassembled WGS sequence"/>
</dbReference>
<dbReference type="PANTHER" id="PTHR48051:SF1">
    <property type="entry name" value="RAS SUPPRESSOR PROTEIN 1"/>
    <property type="match status" value="1"/>
</dbReference>
<gene>
    <name evidence="8" type="ORF">FIV36_06275</name>
</gene>
<dbReference type="Gene3D" id="3.80.10.10">
    <property type="entry name" value="Ribonuclease Inhibitor"/>
    <property type="match status" value="1"/>
</dbReference>
<dbReference type="SMART" id="SM00369">
    <property type="entry name" value="LRR_TYP"/>
    <property type="match status" value="2"/>
</dbReference>
<accession>A0A5C5QKW2</accession>
<keyword evidence="6" id="KW-0833">Ubl conjugation pathway</keyword>
<evidence type="ECO:0000256" key="5">
    <source>
        <dbReference type="ARBA" id="ARBA00023026"/>
    </source>
</evidence>
<organism evidence="8 9">
    <name type="scientific">Pseudomonas extremaustralis</name>
    <dbReference type="NCBI Taxonomy" id="359110"/>
    <lineage>
        <taxon>Bacteria</taxon>
        <taxon>Pseudomonadati</taxon>
        <taxon>Pseudomonadota</taxon>
        <taxon>Gammaproteobacteria</taxon>
        <taxon>Pseudomonadales</taxon>
        <taxon>Pseudomonadaceae</taxon>
        <taxon>Pseudomonas</taxon>
    </lineage>
</organism>
<keyword evidence="4" id="KW-0677">Repeat</keyword>
<evidence type="ECO:0000256" key="3">
    <source>
        <dbReference type="ARBA" id="ARBA00022614"/>
    </source>
</evidence>
<comment type="PTM">
    <text evidence="6">Ubiquitinated in the presence of host E1 ubiquitin-activating enzyme, E2 ubiquitin-conjugating enzyme and ubiquitin.</text>
</comment>
<proteinExistence type="inferred from homology"/>
<feature type="active site" description="Glycyl thioester intermediate" evidence="6">
    <location>
        <position position="1475"/>
    </location>
</feature>
<dbReference type="Gene3D" id="1.20.58.360">
    <property type="entry name" value="Shigella T3SS effector IpaH defines"/>
    <property type="match status" value="1"/>
</dbReference>
<keyword evidence="6" id="KW-0964">Secreted</keyword>
<dbReference type="PANTHER" id="PTHR48051">
    <property type="match status" value="1"/>
</dbReference>
<dbReference type="SUPFAM" id="SSF52058">
    <property type="entry name" value="L domain-like"/>
    <property type="match status" value="1"/>
</dbReference>
<dbReference type="GO" id="GO:0061630">
    <property type="term" value="F:ubiquitin protein ligase activity"/>
    <property type="evidence" value="ECO:0007669"/>
    <property type="project" value="UniProtKB-EC"/>
</dbReference>
<keyword evidence="6" id="KW-0832">Ubl conjugation</keyword>
<dbReference type="InterPro" id="IPR050216">
    <property type="entry name" value="LRR_domain-containing"/>
</dbReference>
<comment type="caution">
    <text evidence="8">The sequence shown here is derived from an EMBL/GenBank/DDBJ whole genome shotgun (WGS) entry which is preliminary data.</text>
</comment>
<evidence type="ECO:0000256" key="6">
    <source>
        <dbReference type="PROSITE-ProRule" id="PRU01398"/>
    </source>
</evidence>
<protein>
    <recommendedName>
        <fullName evidence="2">RING-type E3 ubiquitin transferase</fullName>
        <ecNumber evidence="2">2.3.2.27</ecNumber>
    </recommendedName>
</protein>
<dbReference type="Pfam" id="PF20178">
    <property type="entry name" value="ToxA_N"/>
    <property type="match status" value="1"/>
</dbReference>
<keyword evidence="3" id="KW-0433">Leucine-rich repeat</keyword>
<evidence type="ECO:0000313" key="9">
    <source>
        <dbReference type="Proteomes" id="UP000317951"/>
    </source>
</evidence>
<evidence type="ECO:0000256" key="2">
    <source>
        <dbReference type="ARBA" id="ARBA00012483"/>
    </source>
</evidence>
<dbReference type="GO" id="GO:0005737">
    <property type="term" value="C:cytoplasm"/>
    <property type="evidence" value="ECO:0007669"/>
    <property type="project" value="TreeGrafter"/>
</dbReference>
<dbReference type="InterPro" id="IPR029487">
    <property type="entry name" value="NEL_dom"/>
</dbReference>
<dbReference type="EMBL" id="VFET01000004">
    <property type="protein sequence ID" value="TWS05977.1"/>
    <property type="molecule type" value="Genomic_DNA"/>
</dbReference>
<sequence length="1723" mass="194195">MHMTDKVIDPTALTAEDEQSLHARVISDNTPEWYTGALDARKTELAALDLRIPDWYKQASAADRERMKEVHLRSRRSLNHLDQLFSPLKNPADYAEPLLVAEIEKTFGQRLDVRKVFYARKMEQKECNPGPEEVPTDRVSALEPQFYFYKGLSLLEAALNNFTEDEAKRPVCSDCHLITRYDFHRYPASKLHVPANVQALKLDIEAHEFAAMCRRLDLGGTYFEYMRSGINAHILPQPSGARPGKLYATLMTSHRNQVELAAEIALMKGDIQPSHYALIKAILIKQAGNKWGKDIVSFCRFKLYSFQLDSILVIGPVVWEDLLVNSELRPRPCMVYIPGDPLHPLKAYDNIGAFTEHLTTRLCAVEYRQFFSQFVPLSEQDGFYSKLKTLLDPGGNYTPDQDFDAAKKSKITEQGHYGHHWSDLWYESAVKRVCFIMDNVSSSAVSTADITKRAYNAWLWSWGSKALDILNLAAFVVPFLGEAMLVVGAIQMIYEVCEGISAWSDGDTRATWAHFSAMALNLAGLAVPKVLLVAKDTAIVRRLVHVEFGGRTRLYDFNPASYRHQLALPSGLKPDARGLYAHEGRTYLPVEDGHYQVQAAQTGDDFRLIHPDGESRYAPRIRHNGEGAWVHEFEQPQTWDRSTLLRRLGPRVEKLSDSQLEQIRLISGVTDDELRRVYVDQQLPPPLFRETLRRFEWAGKHQAFIEQLSSADPQVSSRADWALQLKVLVDTGMWPKSKVLVVFDAQGDLVWRSADVKARGQVVKLDVQEIENGGLVPLLLNQLSEPEIRHLLNEAGLKRLMRGRVAMAGGLELDDTAIPRPKNSEELDAQVERLMQEWRTPQARALRYRDQLLGAAKRTRGKLFRDEVTAGELSSDRHVQLIQRHFPGLPKLVAEELVDQANSRDLTRMDSTSRLPLRLAEEARNYLQKARLMRAHTDQLFDSEMTMDSVHLALHKLAALPGRLEGVGIELRAGAYDGEVLGRVGRADAPRQFRLVRMSMKEWAVYSGPKTVEYWRSDPDAFYSALWIASNGQFSDFPGLRASTQALKAEIAAQPLSEQASRQALGMQAIKPGFKSPMRLSDGRFGYPLSPVGGTGGGMTLCEMNARSLYPSKTFEETIEMLGLQGRGEAVWLARLNQLQQEFTQLDKDLVAWQQEGESGYRRARRRVSASIKDAWQRLSPQAFAADQTPIGHVLELTDEAIGELPALTANMDHVGSLVLHRLYLSDSSLPFLESFGGLRWLNMRENNLTRLPEFANGGTRLTKLNLSRNDIQLTEQSRARLEAMQNLKILNLSDNRRLGWTADLRGMRNLNQLYLHDTGTTTFPAGAERLTHLARIDLHTNRITTLPEYAYQHPERINVHDNPLSAATLARLHGEIAQQWDDHVTAAEARTLWLRDVPPSERAQRGELWDDVLADPESNAFFTVLADTTRSAEYASQATRSGLAARLWDMLEATRESQEIRETLFSTADDRVTCGDGSTVEFMNLERALIGARALALAGEANAEGALVGTARKLFRLHLVDAIAQRDVEARGPGFTEQVEVIMAYRIKLADRLELPIKTREMLFPHQANVSEAAIDEAYEHVIRDEQVAADETTFFVAQGFWQKHLRSRYAQELEALMAPARAQLTEKAEALEELSEWQTRQASSADPAQWQARHHELVDTLGRLLGKRRDEILVDGSMQSAFYVEQYNALGVEQLAQETQAMGTLTRSVLNNFAAVQGTDV</sequence>
<keyword evidence="5" id="KW-0843">Virulence</keyword>
<name>A0A5C5QKW2_9PSED</name>
<evidence type="ECO:0000256" key="1">
    <source>
        <dbReference type="ARBA" id="ARBA00000900"/>
    </source>
</evidence>
<dbReference type="InterPro" id="IPR032675">
    <property type="entry name" value="LRR_dom_sf"/>
</dbReference>
<dbReference type="OrthoDB" id="1467561at2"/>
<dbReference type="InterPro" id="IPR046673">
    <property type="entry name" value="ToxA_N"/>
</dbReference>
<evidence type="ECO:0000259" key="7">
    <source>
        <dbReference type="PROSITE" id="PS52053"/>
    </source>
</evidence>